<dbReference type="SMART" id="SM00856">
    <property type="entry name" value="PMEI"/>
    <property type="match status" value="1"/>
</dbReference>
<evidence type="ECO:0000259" key="4">
    <source>
        <dbReference type="SMART" id="SM00856"/>
    </source>
</evidence>
<comment type="caution">
    <text evidence="5">The sequence shown here is derived from an EMBL/GenBank/DDBJ whole genome shotgun (WGS) entry which is preliminary data.</text>
</comment>
<feature type="signal peptide" evidence="3">
    <location>
        <begin position="1"/>
        <end position="29"/>
    </location>
</feature>
<dbReference type="PANTHER" id="PTHR31080:SF274">
    <property type="entry name" value="PECTINESTERASE_PECTINESTERASE INHIBITOR 26"/>
    <property type="match status" value="1"/>
</dbReference>
<keyword evidence="1 3" id="KW-0732">Signal</keyword>
<keyword evidence="6" id="KW-1185">Reference proteome</keyword>
<comment type="similarity">
    <text evidence="2">Belongs to the PMEI family.</text>
</comment>
<dbReference type="CDD" id="cd15800">
    <property type="entry name" value="PMEI-like_2"/>
    <property type="match status" value="1"/>
</dbReference>
<evidence type="ECO:0000256" key="2">
    <source>
        <dbReference type="ARBA" id="ARBA00038471"/>
    </source>
</evidence>
<organism evidence="5 6">
    <name type="scientific">Xanthoceras sorbifolium</name>
    <dbReference type="NCBI Taxonomy" id="99658"/>
    <lineage>
        <taxon>Eukaryota</taxon>
        <taxon>Viridiplantae</taxon>
        <taxon>Streptophyta</taxon>
        <taxon>Embryophyta</taxon>
        <taxon>Tracheophyta</taxon>
        <taxon>Spermatophyta</taxon>
        <taxon>Magnoliopsida</taxon>
        <taxon>eudicotyledons</taxon>
        <taxon>Gunneridae</taxon>
        <taxon>Pentapetalae</taxon>
        <taxon>rosids</taxon>
        <taxon>malvids</taxon>
        <taxon>Sapindales</taxon>
        <taxon>Sapindaceae</taxon>
        <taxon>Xanthoceroideae</taxon>
        <taxon>Xanthoceras</taxon>
    </lineage>
</organism>
<dbReference type="InterPro" id="IPR051955">
    <property type="entry name" value="PME_Inhibitor"/>
</dbReference>
<name>A0ABQ8I193_9ROSI</name>
<dbReference type="InterPro" id="IPR006501">
    <property type="entry name" value="Pectinesterase_inhib_dom"/>
</dbReference>
<evidence type="ECO:0000256" key="3">
    <source>
        <dbReference type="SAM" id="SignalP"/>
    </source>
</evidence>
<dbReference type="PANTHER" id="PTHR31080">
    <property type="entry name" value="PECTINESTERASE INHIBITOR-LIKE"/>
    <property type="match status" value="1"/>
</dbReference>
<gene>
    <name evidence="5" type="ORF">JRO89_XS05G0086600</name>
</gene>
<proteinExistence type="inferred from homology"/>
<protein>
    <recommendedName>
        <fullName evidence="4">Pectinesterase inhibitor domain-containing protein</fullName>
    </recommendedName>
</protein>
<accession>A0ABQ8I193</accession>
<feature type="chain" id="PRO_5046421413" description="Pectinesterase inhibitor domain-containing protein" evidence="3">
    <location>
        <begin position="30"/>
        <end position="161"/>
    </location>
</feature>
<feature type="domain" description="Pectinesterase inhibitor" evidence="4">
    <location>
        <begin position="24"/>
        <end position="156"/>
    </location>
</feature>
<dbReference type="EMBL" id="JAFEMO010000005">
    <property type="protein sequence ID" value="KAH7570323.1"/>
    <property type="molecule type" value="Genomic_DNA"/>
</dbReference>
<sequence>MAVIKHCMPFSLAVLAVATLLQLAGNAAAVDLCKGSDFKDRCRSDIKGATDPTKATELAIKAMLMETTRVREAAKKIGKSQELDVCHEQIDDVFYNLNGALEFLQNQDKGSLNIYLSAVLTDFMTCDDAYEEIGEKSPFAKIAQTAKEMASNCLELASQIH</sequence>
<reference evidence="5 6" key="1">
    <citation type="submission" date="2021-02" db="EMBL/GenBank/DDBJ databases">
        <title>Plant Genome Project.</title>
        <authorList>
            <person name="Zhang R.-G."/>
        </authorList>
    </citation>
    <scope>NUCLEOTIDE SEQUENCE [LARGE SCALE GENOMIC DNA]</scope>
    <source>
        <tissue evidence="5">Leaves</tissue>
    </source>
</reference>
<evidence type="ECO:0000313" key="6">
    <source>
        <dbReference type="Proteomes" id="UP000827721"/>
    </source>
</evidence>
<dbReference type="Pfam" id="PF04043">
    <property type="entry name" value="PMEI"/>
    <property type="match status" value="1"/>
</dbReference>
<dbReference type="Gene3D" id="1.20.140.40">
    <property type="entry name" value="Invertase/pectin methylesterase inhibitor family protein"/>
    <property type="match status" value="1"/>
</dbReference>
<evidence type="ECO:0000313" key="5">
    <source>
        <dbReference type="EMBL" id="KAH7570323.1"/>
    </source>
</evidence>
<dbReference type="InterPro" id="IPR035513">
    <property type="entry name" value="Invertase/methylesterase_inhib"/>
</dbReference>
<evidence type="ECO:0000256" key="1">
    <source>
        <dbReference type="ARBA" id="ARBA00022729"/>
    </source>
</evidence>
<dbReference type="Proteomes" id="UP000827721">
    <property type="component" value="Unassembled WGS sequence"/>
</dbReference>
<dbReference type="SUPFAM" id="SSF101148">
    <property type="entry name" value="Plant invertase/pectin methylesterase inhibitor"/>
    <property type="match status" value="1"/>
</dbReference>
<dbReference type="NCBIfam" id="TIGR01614">
    <property type="entry name" value="PME_inhib"/>
    <property type="match status" value="1"/>
</dbReference>